<protein>
    <recommendedName>
        <fullName evidence="4">Protein kinase domain-containing protein</fullName>
    </recommendedName>
</protein>
<dbReference type="PROSITE" id="PS00108">
    <property type="entry name" value="PROTEIN_KINASE_ST"/>
    <property type="match status" value="1"/>
</dbReference>
<reference evidence="6" key="1">
    <citation type="submission" date="2013-09" db="EMBL/GenBank/DDBJ databases">
        <title>Corchorus olitorius genome sequencing.</title>
        <authorList>
            <person name="Alam M."/>
            <person name="Haque M.S."/>
            <person name="Islam M.S."/>
            <person name="Emdad E.M."/>
            <person name="Islam M.M."/>
            <person name="Ahmed B."/>
            <person name="Halim A."/>
            <person name="Hossen Q.M.M."/>
            <person name="Hossain M.Z."/>
            <person name="Ahmed R."/>
            <person name="Khan M.M."/>
            <person name="Islam R."/>
            <person name="Rashid M.M."/>
            <person name="Khan S.A."/>
            <person name="Rahman M.S."/>
            <person name="Alam M."/>
            <person name="Yahiya A.S."/>
            <person name="Khan M.S."/>
            <person name="Azam M.S."/>
            <person name="Haque T."/>
            <person name="Lashkar M.Z.H."/>
            <person name="Akhand A.I."/>
            <person name="Morshed G."/>
            <person name="Roy S."/>
            <person name="Uddin K.S."/>
            <person name="Rabeya T."/>
            <person name="Hossain A.S."/>
            <person name="Chowdhury A."/>
            <person name="Snigdha A.R."/>
            <person name="Mortoza M.S."/>
            <person name="Matin S.A."/>
            <person name="Hoque S.M.E."/>
            <person name="Islam M.K."/>
            <person name="Roy D.K."/>
            <person name="Haider R."/>
            <person name="Moosa M.M."/>
            <person name="Elias S.M."/>
            <person name="Hasan A.M."/>
            <person name="Jahan S."/>
            <person name="Shafiuddin M."/>
            <person name="Mahmood N."/>
            <person name="Shommy N.S."/>
        </authorList>
    </citation>
    <scope>NUCLEOTIDE SEQUENCE [LARGE SCALE GENOMIC DNA]</scope>
    <source>
        <strain evidence="6">cv. O-4</strain>
    </source>
</reference>
<dbReference type="InterPro" id="IPR011009">
    <property type="entry name" value="Kinase-like_dom_sf"/>
</dbReference>
<feature type="chain" id="PRO_5012119345" description="Protein kinase domain-containing protein" evidence="3">
    <location>
        <begin position="18"/>
        <end position="274"/>
    </location>
</feature>
<evidence type="ECO:0000313" key="5">
    <source>
        <dbReference type="EMBL" id="OMO57886.1"/>
    </source>
</evidence>
<feature type="signal peptide" evidence="3">
    <location>
        <begin position="1"/>
        <end position="17"/>
    </location>
</feature>
<dbReference type="InterPro" id="IPR008271">
    <property type="entry name" value="Ser/Thr_kinase_AS"/>
</dbReference>
<evidence type="ECO:0000256" key="2">
    <source>
        <dbReference type="ARBA" id="ARBA00022840"/>
    </source>
</evidence>
<dbReference type="InterPro" id="IPR000719">
    <property type="entry name" value="Prot_kinase_dom"/>
</dbReference>
<keyword evidence="2" id="KW-0067">ATP-binding</keyword>
<dbReference type="AlphaFoldDB" id="A0A1R3GIJ8"/>
<evidence type="ECO:0000259" key="4">
    <source>
        <dbReference type="PROSITE" id="PS50011"/>
    </source>
</evidence>
<dbReference type="PANTHER" id="PTHR27001">
    <property type="entry name" value="OS01G0253100 PROTEIN"/>
    <property type="match status" value="1"/>
</dbReference>
<dbReference type="OrthoDB" id="4062651at2759"/>
<evidence type="ECO:0000313" key="6">
    <source>
        <dbReference type="Proteomes" id="UP000187203"/>
    </source>
</evidence>
<organism evidence="5 6">
    <name type="scientific">Corchorus olitorius</name>
    <dbReference type="NCBI Taxonomy" id="93759"/>
    <lineage>
        <taxon>Eukaryota</taxon>
        <taxon>Viridiplantae</taxon>
        <taxon>Streptophyta</taxon>
        <taxon>Embryophyta</taxon>
        <taxon>Tracheophyta</taxon>
        <taxon>Spermatophyta</taxon>
        <taxon>Magnoliopsida</taxon>
        <taxon>eudicotyledons</taxon>
        <taxon>Gunneridae</taxon>
        <taxon>Pentapetalae</taxon>
        <taxon>rosids</taxon>
        <taxon>malvids</taxon>
        <taxon>Malvales</taxon>
        <taxon>Malvaceae</taxon>
        <taxon>Grewioideae</taxon>
        <taxon>Apeibeae</taxon>
        <taxon>Corchorus</taxon>
    </lineage>
</organism>
<keyword evidence="6" id="KW-1185">Reference proteome</keyword>
<dbReference type="SUPFAM" id="SSF56112">
    <property type="entry name" value="Protein kinase-like (PK-like)"/>
    <property type="match status" value="1"/>
</dbReference>
<evidence type="ECO:0000256" key="3">
    <source>
        <dbReference type="SAM" id="SignalP"/>
    </source>
</evidence>
<name>A0A1R3GIJ8_9ROSI</name>
<proteinExistence type="predicted"/>
<dbReference type="Pfam" id="PF00069">
    <property type="entry name" value="Pkinase"/>
    <property type="match status" value="1"/>
</dbReference>
<dbReference type="Gene3D" id="1.10.510.10">
    <property type="entry name" value="Transferase(Phosphotransferase) domain 1"/>
    <property type="match status" value="1"/>
</dbReference>
<gene>
    <name evidence="5" type="ORF">COLO4_35016</name>
</gene>
<dbReference type="STRING" id="93759.A0A1R3GIJ8"/>
<dbReference type="Proteomes" id="UP000187203">
    <property type="component" value="Unassembled WGS sequence"/>
</dbReference>
<dbReference type="PANTHER" id="PTHR27001:SF764">
    <property type="entry name" value="OS05G0387700 PROTEIN"/>
    <property type="match status" value="1"/>
</dbReference>
<comment type="caution">
    <text evidence="5">The sequence shown here is derived from an EMBL/GenBank/DDBJ whole genome shotgun (WGS) entry which is preliminary data.</text>
</comment>
<keyword evidence="1" id="KW-0547">Nucleotide-binding</keyword>
<dbReference type="GO" id="GO:0004672">
    <property type="term" value="F:protein kinase activity"/>
    <property type="evidence" value="ECO:0007669"/>
    <property type="project" value="InterPro"/>
</dbReference>
<feature type="domain" description="Protein kinase" evidence="4">
    <location>
        <begin position="45"/>
        <end position="274"/>
    </location>
</feature>
<dbReference type="GO" id="GO:0005886">
    <property type="term" value="C:plasma membrane"/>
    <property type="evidence" value="ECO:0007669"/>
    <property type="project" value="TreeGrafter"/>
</dbReference>
<sequence>MTLFGELLFSGKRLCCAFQVLLYLCLEETDTISSITKRVESEFSLENFRLSYVGAYASLLRLQERINPSSRWLITWSHGSCCKVLGKRKVGDSEYGFGEETLEEIQLESLEETKMRPTKKPIEKPMKNPLRGERCWSAWPLCNRDQYVEDEADEKVITLEFMAGGTLYDRLPGKGSILTWPERLVIARDVAEALSSLHNHSILHRDIKSLNMLLDEDLRAKISDFGVAVKLPESASSVEAKRVIGTPGYINPDHITDGSTSMKTDVFSFGILLF</sequence>
<dbReference type="PROSITE" id="PS50011">
    <property type="entry name" value="PROTEIN_KINASE_DOM"/>
    <property type="match status" value="1"/>
</dbReference>
<dbReference type="SMART" id="SM00220">
    <property type="entry name" value="S_TKc"/>
    <property type="match status" value="1"/>
</dbReference>
<evidence type="ECO:0000256" key="1">
    <source>
        <dbReference type="ARBA" id="ARBA00022741"/>
    </source>
</evidence>
<dbReference type="GO" id="GO:0005524">
    <property type="term" value="F:ATP binding"/>
    <property type="evidence" value="ECO:0007669"/>
    <property type="project" value="UniProtKB-KW"/>
</dbReference>
<dbReference type="EMBL" id="AWUE01022477">
    <property type="protein sequence ID" value="OMO57886.1"/>
    <property type="molecule type" value="Genomic_DNA"/>
</dbReference>
<accession>A0A1R3GIJ8</accession>
<keyword evidence="3" id="KW-0732">Signal</keyword>